<dbReference type="InterPro" id="IPR001579">
    <property type="entry name" value="Glyco_hydro_18_chit_AS"/>
</dbReference>
<keyword evidence="2 3" id="KW-0326">Glycosidase</keyword>
<dbReference type="InterPro" id="IPR017853">
    <property type="entry name" value="GH"/>
</dbReference>
<comment type="similarity">
    <text evidence="4">Belongs to the glycosyl hydrolase 18 family.</text>
</comment>
<evidence type="ECO:0000256" key="2">
    <source>
        <dbReference type="ARBA" id="ARBA00023295"/>
    </source>
</evidence>
<dbReference type="GO" id="GO:0004553">
    <property type="term" value="F:hydrolase activity, hydrolyzing O-glycosyl compounds"/>
    <property type="evidence" value="ECO:0007669"/>
    <property type="project" value="InterPro"/>
</dbReference>
<evidence type="ECO:0000256" key="3">
    <source>
        <dbReference type="RuleBase" id="RU000489"/>
    </source>
</evidence>
<feature type="domain" description="GH18" evidence="6">
    <location>
        <begin position="75"/>
        <end position="413"/>
    </location>
</feature>
<dbReference type="PROSITE" id="PS51910">
    <property type="entry name" value="GH18_2"/>
    <property type="match status" value="1"/>
</dbReference>
<protein>
    <recommendedName>
        <fullName evidence="6">GH18 domain-containing protein</fullName>
    </recommendedName>
</protein>
<dbReference type="PANTHER" id="PTHR46073:SF6">
    <property type="entry name" value="GH18 DOMAIN-CONTAINING PROTEIN"/>
    <property type="match status" value="1"/>
</dbReference>
<dbReference type="PROSITE" id="PS01095">
    <property type="entry name" value="GH18_1"/>
    <property type="match status" value="1"/>
</dbReference>
<evidence type="ECO:0000256" key="1">
    <source>
        <dbReference type="ARBA" id="ARBA00022801"/>
    </source>
</evidence>
<dbReference type="InterPro" id="IPR001223">
    <property type="entry name" value="Glyco_hydro18_cat"/>
</dbReference>
<dbReference type="EMBL" id="PCTA01000035">
    <property type="protein sequence ID" value="PIP61044.1"/>
    <property type="molecule type" value="Genomic_DNA"/>
</dbReference>
<keyword evidence="1 3" id="KW-0378">Hydrolase</keyword>
<dbReference type="InterPro" id="IPR029070">
    <property type="entry name" value="Chitinase_insertion_sf"/>
</dbReference>
<sequence length="413" mass="46380">MLKLPQINLVMRIENIESNWVMFLGLFAAAFLISATSVMVYSLRSTDSQEVVASAQAEAVSSPDPDINYIPTKKQEIIAFLPSWVIAKNEKLNLDKLSQLIYFGIGVNEDGSLVKIKDGGDAVLEWQYLNSDVFKEIRKEAEQNNTKILVALKNFDNQEIDQLISDPYAIGKFIKEASLLIEDYDLDGINIDFEYVTQSDFPTAKHFNGFLSEVTQSLREKYPDIVISVDLNATAVLVDPAYDMVKIGELADQVILMGYDYHTMKSSQAGPIAPLHAMAKSGGSIEKSLESLTGRVPDDKTILGIPFYGYEWETVSENYQSETVRNSGALATWGRVHDLLESRDDIQANWDTKTQSPWIVYKQSGAIKQIYYENRHSLSAKMNFVKQNNLGGIAIWALGYEGDHKEAWDIIFL</sequence>
<evidence type="ECO:0000313" key="7">
    <source>
        <dbReference type="EMBL" id="PIP61044.1"/>
    </source>
</evidence>
<gene>
    <name evidence="7" type="ORF">COW99_05995</name>
</gene>
<dbReference type="GO" id="GO:0008061">
    <property type="term" value="F:chitin binding"/>
    <property type="evidence" value="ECO:0007669"/>
    <property type="project" value="InterPro"/>
</dbReference>
<organism evidence="7 8">
    <name type="scientific">Candidatus Roizmanbacteria bacterium CG22_combo_CG10-13_8_21_14_all_38_20</name>
    <dbReference type="NCBI Taxonomy" id="1974862"/>
    <lineage>
        <taxon>Bacteria</taxon>
        <taxon>Candidatus Roizmaniibacteriota</taxon>
    </lineage>
</organism>
<dbReference type="SMART" id="SM00636">
    <property type="entry name" value="Glyco_18"/>
    <property type="match status" value="1"/>
</dbReference>
<dbReference type="PANTHER" id="PTHR46073">
    <property type="entry name" value="CHITINASE"/>
    <property type="match status" value="1"/>
</dbReference>
<evidence type="ECO:0000259" key="6">
    <source>
        <dbReference type="PROSITE" id="PS51910"/>
    </source>
</evidence>
<dbReference type="Pfam" id="PF00704">
    <property type="entry name" value="Glyco_hydro_18"/>
    <property type="match status" value="1"/>
</dbReference>
<evidence type="ECO:0000256" key="5">
    <source>
        <dbReference type="SAM" id="Phobius"/>
    </source>
</evidence>
<dbReference type="Gene3D" id="3.20.20.80">
    <property type="entry name" value="Glycosidases"/>
    <property type="match status" value="1"/>
</dbReference>
<dbReference type="AlphaFoldDB" id="A0A2H0BTW0"/>
<comment type="caution">
    <text evidence="7">The sequence shown here is derived from an EMBL/GenBank/DDBJ whole genome shotgun (WGS) entry which is preliminary data.</text>
</comment>
<proteinExistence type="inferred from homology"/>
<accession>A0A2H0BTW0</accession>
<feature type="transmembrane region" description="Helical" evidence="5">
    <location>
        <begin position="20"/>
        <end position="43"/>
    </location>
</feature>
<dbReference type="GO" id="GO:0005975">
    <property type="term" value="P:carbohydrate metabolic process"/>
    <property type="evidence" value="ECO:0007669"/>
    <property type="project" value="InterPro"/>
</dbReference>
<evidence type="ECO:0000313" key="8">
    <source>
        <dbReference type="Proteomes" id="UP000231246"/>
    </source>
</evidence>
<dbReference type="SUPFAM" id="SSF51445">
    <property type="entry name" value="(Trans)glycosidases"/>
    <property type="match status" value="1"/>
</dbReference>
<dbReference type="Gene3D" id="3.10.50.10">
    <property type="match status" value="1"/>
</dbReference>
<name>A0A2H0BTW0_9BACT</name>
<reference evidence="7 8" key="1">
    <citation type="submission" date="2017-09" db="EMBL/GenBank/DDBJ databases">
        <title>Depth-based differentiation of microbial function through sediment-hosted aquifers and enrichment of novel symbionts in the deep terrestrial subsurface.</title>
        <authorList>
            <person name="Probst A.J."/>
            <person name="Ladd B."/>
            <person name="Jarett J.K."/>
            <person name="Geller-Mcgrath D.E."/>
            <person name="Sieber C.M."/>
            <person name="Emerson J.B."/>
            <person name="Anantharaman K."/>
            <person name="Thomas B.C."/>
            <person name="Malmstrom R."/>
            <person name="Stieglmeier M."/>
            <person name="Klingl A."/>
            <person name="Woyke T."/>
            <person name="Ryan C.M."/>
            <person name="Banfield J.F."/>
        </authorList>
    </citation>
    <scope>NUCLEOTIDE SEQUENCE [LARGE SCALE GENOMIC DNA]</scope>
    <source>
        <strain evidence="7">CG22_combo_CG10-13_8_21_14_all_38_20</strain>
    </source>
</reference>
<dbReference type="Proteomes" id="UP000231246">
    <property type="component" value="Unassembled WGS sequence"/>
</dbReference>
<evidence type="ECO:0000256" key="4">
    <source>
        <dbReference type="RuleBase" id="RU004453"/>
    </source>
</evidence>
<dbReference type="InterPro" id="IPR011583">
    <property type="entry name" value="Chitinase_II/V-like_cat"/>
</dbReference>
<keyword evidence="5" id="KW-1133">Transmembrane helix</keyword>
<keyword evidence="5" id="KW-0812">Transmembrane</keyword>
<keyword evidence="5" id="KW-0472">Membrane</keyword>